<name>A0AAV4FJS6_9GAST</name>
<dbReference type="EMBL" id="BMAT01004425">
    <property type="protein sequence ID" value="GFR73211.1"/>
    <property type="molecule type" value="Genomic_DNA"/>
</dbReference>
<feature type="coiled-coil region" evidence="1">
    <location>
        <begin position="579"/>
        <end position="634"/>
    </location>
</feature>
<evidence type="ECO:0000313" key="2">
    <source>
        <dbReference type="EMBL" id="GFR73211.1"/>
    </source>
</evidence>
<accession>A0AAV4FJS6</accession>
<comment type="caution">
    <text evidence="2">The sequence shown here is derived from an EMBL/GenBank/DDBJ whole genome shotgun (WGS) entry which is preliminary data.</text>
</comment>
<reference evidence="2 3" key="1">
    <citation type="journal article" date="2021" name="Elife">
        <title>Chloroplast acquisition without the gene transfer in kleptoplastic sea slugs, Plakobranchus ocellatus.</title>
        <authorList>
            <person name="Maeda T."/>
            <person name="Takahashi S."/>
            <person name="Yoshida T."/>
            <person name="Shimamura S."/>
            <person name="Takaki Y."/>
            <person name="Nagai Y."/>
            <person name="Toyoda A."/>
            <person name="Suzuki Y."/>
            <person name="Arimoto A."/>
            <person name="Ishii H."/>
            <person name="Satoh N."/>
            <person name="Nishiyama T."/>
            <person name="Hasebe M."/>
            <person name="Maruyama T."/>
            <person name="Minagawa J."/>
            <person name="Obokata J."/>
            <person name="Shigenobu S."/>
        </authorList>
    </citation>
    <scope>NUCLEOTIDE SEQUENCE [LARGE SCALE GENOMIC DNA]</scope>
</reference>
<protein>
    <submittedName>
        <fullName evidence="2">Uncharacterized protein</fullName>
    </submittedName>
</protein>
<feature type="coiled-coil region" evidence="1">
    <location>
        <begin position="404"/>
        <end position="536"/>
    </location>
</feature>
<dbReference type="Proteomes" id="UP000762676">
    <property type="component" value="Unassembled WGS sequence"/>
</dbReference>
<evidence type="ECO:0000256" key="1">
    <source>
        <dbReference type="SAM" id="Coils"/>
    </source>
</evidence>
<proteinExistence type="predicted"/>
<dbReference type="AlphaFoldDB" id="A0AAV4FJS6"/>
<keyword evidence="1" id="KW-0175">Coiled coil</keyword>
<keyword evidence="3" id="KW-1185">Reference proteome</keyword>
<sequence length="683" mass="78756">MSLSNLWWKEKPKVTGYTRLTRGLGHHGSLDDAHGIGSGIDIMSASPSAALLQRGSSTSRRDLSISSLARFYYEDDEYVAEAELPPELAIYPVYEQIMESALPPMDVFPPFKVEGDQIENIIHKMDNRLRKNHTYKTFLEETRNLLTYVLQEIHKRKALQSQLLHREGEMKSIMEFQRRDPRLCKIISLADHWRQNKEQSEEKIQSLLQDIQALTSEIKVLENKMATMQKRQEKLEQQLHKSKNCELEKDHMEEKLLSKEKIAIEIADQVEQLNNTIKTMTTEAAQKENEFKAKLEAAPDRNALKVAALTRELESMTMEKEYRVLEARELHGHVNALLVENTRSSDRIKLLMSSVRSLMAQLKSMEMRHLVVISKNKGLTRQLDANVASFKSTSIDVLSLKTQNAILKKKVQDLASELKTEQARHESVLRNISRLESQVKLLKEELEQKKYLNTNLEKNINEAQLSAHKYESQASTATRNQQREAERVRELQKKMAVSSRHLQVAFRNLSVMCDEIDRTGEKLQVLNSELMRCQEENVRNQSTITHLYQVLDNTENLVRLQVKENDALVISKNRMVDSLKTCCNNKKKLQNEVSRLQNVKTVLEDAALTHRFMLEFVESERDGALRNRKQTEDTVIAVIGLNQWLRGRVVRDSALGPMSTFSPWERLFIHIASQYSHVKLVPG</sequence>
<evidence type="ECO:0000313" key="3">
    <source>
        <dbReference type="Proteomes" id="UP000762676"/>
    </source>
</evidence>
<organism evidence="2 3">
    <name type="scientific">Elysia marginata</name>
    <dbReference type="NCBI Taxonomy" id="1093978"/>
    <lineage>
        <taxon>Eukaryota</taxon>
        <taxon>Metazoa</taxon>
        <taxon>Spiralia</taxon>
        <taxon>Lophotrochozoa</taxon>
        <taxon>Mollusca</taxon>
        <taxon>Gastropoda</taxon>
        <taxon>Heterobranchia</taxon>
        <taxon>Euthyneura</taxon>
        <taxon>Panpulmonata</taxon>
        <taxon>Sacoglossa</taxon>
        <taxon>Placobranchoidea</taxon>
        <taxon>Plakobranchidae</taxon>
        <taxon>Elysia</taxon>
    </lineage>
</organism>
<feature type="coiled-coil region" evidence="1">
    <location>
        <begin position="190"/>
        <end position="290"/>
    </location>
</feature>
<gene>
    <name evidence="2" type="ORF">ElyMa_002132400</name>
</gene>